<keyword evidence="2" id="KW-0813">Transport</keyword>
<dbReference type="PANTHER" id="PTHR48041:SF139">
    <property type="entry name" value="PROTEIN SCARLET"/>
    <property type="match status" value="1"/>
</dbReference>
<proteinExistence type="predicted"/>
<feature type="transmembrane region" description="Helical" evidence="8">
    <location>
        <begin position="566"/>
        <end position="586"/>
    </location>
</feature>
<dbReference type="PROSITE" id="PS50893">
    <property type="entry name" value="ABC_TRANSPORTER_2"/>
    <property type="match status" value="1"/>
</dbReference>
<evidence type="ECO:0000256" key="6">
    <source>
        <dbReference type="ARBA" id="ARBA00022989"/>
    </source>
</evidence>
<comment type="subcellular location">
    <subcellularLocation>
        <location evidence="1">Membrane</location>
        <topology evidence="1">Multi-pass membrane protein</topology>
    </subcellularLocation>
</comment>
<comment type="caution">
    <text evidence="10">The sequence shown here is derived from an EMBL/GenBank/DDBJ whole genome shotgun (WGS) entry which is preliminary data.</text>
</comment>
<dbReference type="InterPro" id="IPR003439">
    <property type="entry name" value="ABC_transporter-like_ATP-bd"/>
</dbReference>
<dbReference type="InterPro" id="IPR017871">
    <property type="entry name" value="ABC_transporter-like_CS"/>
</dbReference>
<name>A0AAD3CWY7_9STRA</name>
<dbReference type="InterPro" id="IPR013525">
    <property type="entry name" value="ABC2_TM"/>
</dbReference>
<dbReference type="AlphaFoldDB" id="A0AAD3CWY7"/>
<dbReference type="EMBL" id="BLLK01000047">
    <property type="protein sequence ID" value="GFH53394.1"/>
    <property type="molecule type" value="Genomic_DNA"/>
</dbReference>
<feature type="transmembrane region" description="Helical" evidence="8">
    <location>
        <begin position="441"/>
        <end position="462"/>
    </location>
</feature>
<dbReference type="Pfam" id="PF01061">
    <property type="entry name" value="ABC2_membrane"/>
    <property type="match status" value="1"/>
</dbReference>
<keyword evidence="7 8" id="KW-0472">Membrane</keyword>
<keyword evidence="5" id="KW-0067">ATP-binding</keyword>
<feature type="transmembrane region" description="Helical" evidence="8">
    <location>
        <begin position="360"/>
        <end position="382"/>
    </location>
</feature>
<dbReference type="Proteomes" id="UP001054902">
    <property type="component" value="Unassembled WGS sequence"/>
</dbReference>
<dbReference type="InterPro" id="IPR043926">
    <property type="entry name" value="ABCG_dom"/>
</dbReference>
<gene>
    <name evidence="10" type="ORF">CTEN210_09870</name>
</gene>
<dbReference type="GO" id="GO:0016887">
    <property type="term" value="F:ATP hydrolysis activity"/>
    <property type="evidence" value="ECO:0007669"/>
    <property type="project" value="InterPro"/>
</dbReference>
<evidence type="ECO:0000313" key="10">
    <source>
        <dbReference type="EMBL" id="GFH53394.1"/>
    </source>
</evidence>
<dbReference type="PROSITE" id="PS00211">
    <property type="entry name" value="ABC_TRANSPORTER_1"/>
    <property type="match status" value="1"/>
</dbReference>
<evidence type="ECO:0000256" key="2">
    <source>
        <dbReference type="ARBA" id="ARBA00022448"/>
    </source>
</evidence>
<sequence>MNERGNLYFKGLTLKAGRKGKKKCILENVSGTLTKGDVCAVMGPSGSGKTTLLNVLCLKANYGELSGEIKLDNRHMSDKTFKEECFLVEQYDSNWPYLKVRETCFFAAKIFGNKSSSTIKIEDRLDAVLNEVGLSTAKDTMNKNLSGGQQRRLSLAIALMKQPEVLFLDEVTSGLDSASAESVCGTLRKIADEENITIVCTIHQPSTTIFLECFNKLILLSMGKVAYIGGTASAQGYFSSLGYPLPSMTNPSEHYLRLLNSDFGSVEKVMDILQIWERRPQIEVKREMVEEESVDSVYFSTFKSRLDETKWLLKRHFLMISRDPILYIGRCIAVLVLNGVFATVYWKARNYVQDQVMSKAWLIVWFAGIPAIMGAGAVFVLNDELSKIRNEQRNGVIHPGTYLTAKIILTLGYMVIYGLSALMIPAYIMQKYPLGKFAEAFLFWSIIAYLYETAAELLASLLTNPIIGVMFYLSLWIISFLFSGLFLPVEDLLWPLKLFYYITPFSYYIRSMFYLNYSDAKFEPCFPEENPNEPICIEDGDSSKILDVLHRILPQFENRNTVTRDMMIPLAMIITLKVIYIVVVILKGSRASIPVSAKNDKSCLRMNPNAVEEDNVQREGDLDIFEDNETLSAKEAGTTIYDLSIATKQSTANKVDEDNAMMKLDYFDDTSVESKILTAEEDGIDKGATVYDLGTITKQSAPSDTEATGLESFDINPH</sequence>
<evidence type="ECO:0000256" key="1">
    <source>
        <dbReference type="ARBA" id="ARBA00004141"/>
    </source>
</evidence>
<evidence type="ECO:0000256" key="7">
    <source>
        <dbReference type="ARBA" id="ARBA00023136"/>
    </source>
</evidence>
<dbReference type="Gene3D" id="3.40.50.300">
    <property type="entry name" value="P-loop containing nucleotide triphosphate hydrolases"/>
    <property type="match status" value="1"/>
</dbReference>
<protein>
    <recommendedName>
        <fullName evidence="9">ABC transporter domain-containing protein</fullName>
    </recommendedName>
</protein>
<dbReference type="SMART" id="SM00382">
    <property type="entry name" value="AAA"/>
    <property type="match status" value="1"/>
</dbReference>
<evidence type="ECO:0000313" key="11">
    <source>
        <dbReference type="Proteomes" id="UP001054902"/>
    </source>
</evidence>
<dbReference type="SUPFAM" id="SSF52540">
    <property type="entry name" value="P-loop containing nucleoside triphosphate hydrolases"/>
    <property type="match status" value="1"/>
</dbReference>
<keyword evidence="3 8" id="KW-0812">Transmembrane</keyword>
<feature type="domain" description="ABC transporter" evidence="9">
    <location>
        <begin position="7"/>
        <end position="247"/>
    </location>
</feature>
<reference evidence="10 11" key="1">
    <citation type="journal article" date="2021" name="Sci. Rep.">
        <title>The genome of the diatom Chaetoceros tenuissimus carries an ancient integrated fragment of an extant virus.</title>
        <authorList>
            <person name="Hongo Y."/>
            <person name="Kimura K."/>
            <person name="Takaki Y."/>
            <person name="Yoshida Y."/>
            <person name="Baba S."/>
            <person name="Kobayashi G."/>
            <person name="Nagasaki K."/>
            <person name="Hano T."/>
            <person name="Tomaru Y."/>
        </authorList>
    </citation>
    <scope>NUCLEOTIDE SEQUENCE [LARGE SCALE GENOMIC DNA]</scope>
    <source>
        <strain evidence="10 11">NIES-3715</strain>
    </source>
</reference>
<dbReference type="Pfam" id="PF19055">
    <property type="entry name" value="ABC2_membrane_7"/>
    <property type="match status" value="1"/>
</dbReference>
<feature type="transmembrane region" description="Helical" evidence="8">
    <location>
        <begin position="403"/>
        <end position="429"/>
    </location>
</feature>
<keyword evidence="11" id="KW-1185">Reference proteome</keyword>
<organism evidence="10 11">
    <name type="scientific">Chaetoceros tenuissimus</name>
    <dbReference type="NCBI Taxonomy" id="426638"/>
    <lineage>
        <taxon>Eukaryota</taxon>
        <taxon>Sar</taxon>
        <taxon>Stramenopiles</taxon>
        <taxon>Ochrophyta</taxon>
        <taxon>Bacillariophyta</taxon>
        <taxon>Coscinodiscophyceae</taxon>
        <taxon>Chaetocerotophycidae</taxon>
        <taxon>Chaetocerotales</taxon>
        <taxon>Chaetocerotaceae</taxon>
        <taxon>Chaetoceros</taxon>
    </lineage>
</organism>
<feature type="transmembrane region" description="Helical" evidence="8">
    <location>
        <begin position="325"/>
        <end position="348"/>
    </location>
</feature>
<dbReference type="GO" id="GO:0140359">
    <property type="term" value="F:ABC-type transporter activity"/>
    <property type="evidence" value="ECO:0007669"/>
    <property type="project" value="InterPro"/>
</dbReference>
<dbReference type="GO" id="GO:0005524">
    <property type="term" value="F:ATP binding"/>
    <property type="evidence" value="ECO:0007669"/>
    <property type="project" value="UniProtKB-KW"/>
</dbReference>
<dbReference type="GO" id="GO:0016020">
    <property type="term" value="C:membrane"/>
    <property type="evidence" value="ECO:0007669"/>
    <property type="project" value="UniProtKB-SubCell"/>
</dbReference>
<dbReference type="Pfam" id="PF00005">
    <property type="entry name" value="ABC_tran"/>
    <property type="match status" value="1"/>
</dbReference>
<evidence type="ECO:0000256" key="3">
    <source>
        <dbReference type="ARBA" id="ARBA00022692"/>
    </source>
</evidence>
<keyword evidence="6 8" id="KW-1133">Transmembrane helix</keyword>
<feature type="transmembrane region" description="Helical" evidence="8">
    <location>
        <begin position="469"/>
        <end position="489"/>
    </location>
</feature>
<evidence type="ECO:0000256" key="8">
    <source>
        <dbReference type="SAM" id="Phobius"/>
    </source>
</evidence>
<evidence type="ECO:0000256" key="5">
    <source>
        <dbReference type="ARBA" id="ARBA00022840"/>
    </source>
</evidence>
<evidence type="ECO:0000256" key="4">
    <source>
        <dbReference type="ARBA" id="ARBA00022741"/>
    </source>
</evidence>
<keyword evidence="4" id="KW-0547">Nucleotide-binding</keyword>
<dbReference type="InterPro" id="IPR027417">
    <property type="entry name" value="P-loop_NTPase"/>
</dbReference>
<dbReference type="PANTHER" id="PTHR48041">
    <property type="entry name" value="ABC TRANSPORTER G FAMILY MEMBER 28"/>
    <property type="match status" value="1"/>
</dbReference>
<dbReference type="InterPro" id="IPR050352">
    <property type="entry name" value="ABCG_transporters"/>
</dbReference>
<dbReference type="InterPro" id="IPR003593">
    <property type="entry name" value="AAA+_ATPase"/>
</dbReference>
<evidence type="ECO:0000259" key="9">
    <source>
        <dbReference type="PROSITE" id="PS50893"/>
    </source>
</evidence>
<accession>A0AAD3CWY7</accession>